<organism evidence="2 3">
    <name type="scientific">Hymenobacter citatus</name>
    <dbReference type="NCBI Taxonomy" id="2763506"/>
    <lineage>
        <taxon>Bacteria</taxon>
        <taxon>Pseudomonadati</taxon>
        <taxon>Bacteroidota</taxon>
        <taxon>Cytophagia</taxon>
        <taxon>Cytophagales</taxon>
        <taxon>Hymenobacteraceae</taxon>
        <taxon>Hymenobacter</taxon>
    </lineage>
</organism>
<reference evidence="2 3" key="1">
    <citation type="submission" date="2020-08" db="EMBL/GenBank/DDBJ databases">
        <title>Hymenobacter sp.</title>
        <authorList>
            <person name="Kim M.K."/>
        </authorList>
    </citation>
    <scope>NUCLEOTIDE SEQUENCE [LARGE SCALE GENOMIC DNA]</scope>
    <source>
        <strain evidence="2 3">BT507</strain>
    </source>
</reference>
<evidence type="ECO:0008006" key="4">
    <source>
        <dbReference type="Google" id="ProtNLM"/>
    </source>
</evidence>
<dbReference type="EMBL" id="JACSCY010000005">
    <property type="protein sequence ID" value="MBC6610993.1"/>
    <property type="molecule type" value="Genomic_DNA"/>
</dbReference>
<gene>
    <name evidence="2" type="ORF">H8B15_08665</name>
</gene>
<evidence type="ECO:0000313" key="3">
    <source>
        <dbReference type="Proteomes" id="UP000622017"/>
    </source>
</evidence>
<accession>A0ABR7MKA7</accession>
<sequence>MKTTKTITAGIVTLFLTVAGLSSHSAQAQAPKLSAVKQGPLALYVDGVLTPGEELSSTSPTDIEVMNVVKDKAVLATLDPAAASGAIIVTTKKNKDSEAVKAFNKKHNITYTPPSPEVKKINDAVMSGTGLSASDLGGRLLLVNDKEAALEQSKIAHGQLSSIYVLDAEKATKRYGAKGKNGAVVITTR</sequence>
<evidence type="ECO:0000256" key="1">
    <source>
        <dbReference type="SAM" id="SignalP"/>
    </source>
</evidence>
<dbReference type="RefSeq" id="WP_187319282.1">
    <property type="nucleotide sequence ID" value="NZ_JACSCY010000005.1"/>
</dbReference>
<evidence type="ECO:0000313" key="2">
    <source>
        <dbReference type="EMBL" id="MBC6610993.1"/>
    </source>
</evidence>
<keyword evidence="1" id="KW-0732">Signal</keyword>
<protein>
    <recommendedName>
        <fullName evidence="4">TonB-dependent receptor plug domain-containing protein</fullName>
    </recommendedName>
</protein>
<feature type="signal peptide" evidence="1">
    <location>
        <begin position="1"/>
        <end position="28"/>
    </location>
</feature>
<dbReference type="Proteomes" id="UP000622017">
    <property type="component" value="Unassembled WGS sequence"/>
</dbReference>
<proteinExistence type="predicted"/>
<name>A0ABR7MKA7_9BACT</name>
<comment type="caution">
    <text evidence="2">The sequence shown here is derived from an EMBL/GenBank/DDBJ whole genome shotgun (WGS) entry which is preliminary data.</text>
</comment>
<feature type="chain" id="PRO_5046855356" description="TonB-dependent receptor plug domain-containing protein" evidence="1">
    <location>
        <begin position="29"/>
        <end position="189"/>
    </location>
</feature>
<keyword evidence="3" id="KW-1185">Reference proteome</keyword>